<evidence type="ECO:0000313" key="1">
    <source>
        <dbReference type="EMBL" id="QEF96167.1"/>
    </source>
</evidence>
<dbReference type="Proteomes" id="UP000321353">
    <property type="component" value="Chromosome"/>
</dbReference>
<evidence type="ECO:0008006" key="3">
    <source>
        <dbReference type="Google" id="ProtNLM"/>
    </source>
</evidence>
<gene>
    <name evidence="1" type="ORF">Mal15_01940</name>
</gene>
<dbReference type="Gene3D" id="2.20.28.100">
    <property type="entry name" value="Desulphoferrodoxin, N-terminal domain"/>
    <property type="match status" value="1"/>
</dbReference>
<evidence type="ECO:0000313" key="2">
    <source>
        <dbReference type="Proteomes" id="UP000321353"/>
    </source>
</evidence>
<dbReference type="KEGG" id="smam:Mal15_01940"/>
<dbReference type="EMBL" id="CP036264">
    <property type="protein sequence ID" value="QEF96167.1"/>
    <property type="molecule type" value="Genomic_DNA"/>
</dbReference>
<sequence length="57" mass="6297">MPIKEEPPKTGDMYRCQTCDLEIHITQPCSCETPAVEFTCCNKPLKKVTALPAGMPT</sequence>
<organism evidence="1 2">
    <name type="scientific">Stieleria maiorica</name>
    <dbReference type="NCBI Taxonomy" id="2795974"/>
    <lineage>
        <taxon>Bacteria</taxon>
        <taxon>Pseudomonadati</taxon>
        <taxon>Planctomycetota</taxon>
        <taxon>Planctomycetia</taxon>
        <taxon>Pirellulales</taxon>
        <taxon>Pirellulaceae</taxon>
        <taxon>Stieleria</taxon>
    </lineage>
</organism>
<reference evidence="1 2" key="1">
    <citation type="submission" date="2019-02" db="EMBL/GenBank/DDBJ databases">
        <title>Planctomycetal bacteria perform biofilm scaping via a novel small molecule.</title>
        <authorList>
            <person name="Jeske O."/>
            <person name="Boedeker C."/>
            <person name="Wiegand S."/>
            <person name="Breitling P."/>
            <person name="Kallscheuer N."/>
            <person name="Jogler M."/>
            <person name="Rohde M."/>
            <person name="Petersen J."/>
            <person name="Medema M.H."/>
            <person name="Surup F."/>
            <person name="Jogler C."/>
        </authorList>
    </citation>
    <scope>NUCLEOTIDE SEQUENCE [LARGE SCALE GENOMIC DNA]</scope>
    <source>
        <strain evidence="1 2">Mal15</strain>
    </source>
</reference>
<dbReference type="AlphaFoldDB" id="A0A5B9MAB2"/>
<keyword evidence="2" id="KW-1185">Reference proteome</keyword>
<dbReference type="InterPro" id="IPR038094">
    <property type="entry name" value="Desulfoferrodoxin_N_sf"/>
</dbReference>
<name>A0A5B9MAB2_9BACT</name>
<accession>A0A5B9MAB2</accession>
<dbReference type="RefSeq" id="WP_167546554.1">
    <property type="nucleotide sequence ID" value="NZ_CP036264.1"/>
</dbReference>
<proteinExistence type="predicted"/>
<protein>
    <recommendedName>
        <fullName evidence="3">Desulfoferrodoxin N-terminal domain-containing protein</fullName>
    </recommendedName>
</protein>